<protein>
    <submittedName>
        <fullName evidence="1">RluA family pseudouridine synthase</fullName>
    </submittedName>
</protein>
<comment type="caution">
    <text evidence="1">The sequence shown here is derived from an EMBL/GenBank/DDBJ whole genome shotgun (WGS) entry which is preliminary data.</text>
</comment>
<keyword evidence="2" id="KW-1185">Reference proteome</keyword>
<dbReference type="EMBL" id="SMOG01000027">
    <property type="protein sequence ID" value="TDF72538.1"/>
    <property type="molecule type" value="Genomic_DNA"/>
</dbReference>
<evidence type="ECO:0000313" key="2">
    <source>
        <dbReference type="Proteomes" id="UP000294588"/>
    </source>
</evidence>
<name>A0AC61QHW3_9BACT</name>
<dbReference type="Proteomes" id="UP000294588">
    <property type="component" value="Unassembled WGS sequence"/>
</dbReference>
<organism evidence="1 2">
    <name type="scientific">Candidatus Syntrophosphaera thermopropionivorans</name>
    <dbReference type="NCBI Taxonomy" id="2593015"/>
    <lineage>
        <taxon>Bacteria</taxon>
        <taxon>Pseudomonadati</taxon>
        <taxon>Candidatus Cloacimonadota</taxon>
        <taxon>Candidatus Cloacimonadia</taxon>
        <taxon>Candidatus Cloacimonadales</taxon>
        <taxon>Candidatus Cloacimonadaceae</taxon>
        <taxon>Candidatus Syntrophosphaera</taxon>
    </lineage>
</organism>
<reference evidence="1" key="1">
    <citation type="submission" date="2019-03" db="EMBL/GenBank/DDBJ databases">
        <title>Candidatus Syntrophosphaera thermopropionivorans: a novel player in syntrophic propionate oxidation during anaerobic digestion.</title>
        <authorList>
            <person name="Dyksma S."/>
        </authorList>
    </citation>
    <scope>NUCLEOTIDE SEQUENCE</scope>
    <source>
        <strain evidence="1">W5</strain>
    </source>
</reference>
<gene>
    <name evidence="1" type="ORF">E0946_06505</name>
</gene>
<accession>A0AC61QHW3</accession>
<evidence type="ECO:0000313" key="1">
    <source>
        <dbReference type="EMBL" id="TDF72538.1"/>
    </source>
</evidence>
<sequence>MSDKVQVIYECEDSMRLDKFLAGLNIQELYSRTFIEHLIEEDRIVVNKIPVKKSYLLKKGDEIEISIPELPPTEIVPQNIPLEVVYEDEDLAIINKVAGMIVHPGYGIADHTLVNAMVYRWGNQLSSGRDINRPGIVHRLDRGTSGLMIIAKNDPTQSALCEMLSRREIKKTYIAITCGIPHPSEGIIDTNISRSISNPRKMCVSQQGRRAITRYKVIQYYNFFSLVKIGLETGRMHQIRVHFAHLKNPILGDLLYNSHKQVKTLVPENMKHKVSELLTEHLLRQALHSWRLEFTHPISGKHLDIKAEPPEDFQYTFNWLEQYFSLDAKVKDLRTILEENEEW</sequence>
<proteinExistence type="predicted"/>